<protein>
    <recommendedName>
        <fullName evidence="6">Aminoacyl-transfer RNA synthetases class-II family profile domain-containing protein</fullName>
    </recommendedName>
</protein>
<dbReference type="PRINTS" id="PR01042">
    <property type="entry name" value="TRNASYNTHASP"/>
</dbReference>
<dbReference type="InterPro" id="IPR045864">
    <property type="entry name" value="aa-tRNA-synth_II/BPL/LPL"/>
</dbReference>
<evidence type="ECO:0000259" key="6">
    <source>
        <dbReference type="PROSITE" id="PS50862"/>
    </source>
</evidence>
<keyword evidence="5" id="KW-0030">Aminoacyl-tRNA synthetase</keyword>
<keyword evidence="3" id="KW-0067">ATP-binding</keyword>
<feature type="non-terminal residue" evidence="7">
    <location>
        <position position="1"/>
    </location>
</feature>
<keyword evidence="1" id="KW-0436">Ligase</keyword>
<dbReference type="InterPro" id="IPR004364">
    <property type="entry name" value="Aa-tRNA-synt_II"/>
</dbReference>
<gene>
    <name evidence="7" type="ORF">METZ01_LOCUS505859</name>
</gene>
<dbReference type="InterPro" id="IPR006195">
    <property type="entry name" value="aa-tRNA-synth_II"/>
</dbReference>
<dbReference type="GO" id="GO:0005524">
    <property type="term" value="F:ATP binding"/>
    <property type="evidence" value="ECO:0007669"/>
    <property type="project" value="UniProtKB-KW"/>
</dbReference>
<dbReference type="EMBL" id="UINC01223702">
    <property type="protein sequence ID" value="SVE53005.1"/>
    <property type="molecule type" value="Genomic_DNA"/>
</dbReference>
<proteinExistence type="predicted"/>
<evidence type="ECO:0000256" key="4">
    <source>
        <dbReference type="ARBA" id="ARBA00022917"/>
    </source>
</evidence>
<dbReference type="Pfam" id="PF00152">
    <property type="entry name" value="tRNA-synt_2"/>
    <property type="match status" value="1"/>
</dbReference>
<organism evidence="7">
    <name type="scientific">marine metagenome</name>
    <dbReference type="NCBI Taxonomy" id="408172"/>
    <lineage>
        <taxon>unclassified sequences</taxon>
        <taxon>metagenomes</taxon>
        <taxon>ecological metagenomes</taxon>
    </lineage>
</organism>
<dbReference type="PROSITE" id="PS50862">
    <property type="entry name" value="AA_TRNA_LIGASE_II"/>
    <property type="match status" value="1"/>
</dbReference>
<evidence type="ECO:0000256" key="3">
    <source>
        <dbReference type="ARBA" id="ARBA00022840"/>
    </source>
</evidence>
<dbReference type="AlphaFoldDB" id="A0A383E9E2"/>
<reference evidence="7" key="1">
    <citation type="submission" date="2018-05" db="EMBL/GenBank/DDBJ databases">
        <authorList>
            <person name="Lanie J.A."/>
            <person name="Ng W.-L."/>
            <person name="Kazmierczak K.M."/>
            <person name="Andrzejewski T.M."/>
            <person name="Davidsen T.M."/>
            <person name="Wayne K.J."/>
            <person name="Tettelin H."/>
            <person name="Glass J.I."/>
            <person name="Rusch D."/>
            <person name="Podicherti R."/>
            <person name="Tsui H.-C.T."/>
            <person name="Winkler M.E."/>
        </authorList>
    </citation>
    <scope>NUCLEOTIDE SEQUENCE</scope>
</reference>
<dbReference type="Gene3D" id="3.30.930.10">
    <property type="entry name" value="Bira Bifunctional Protein, Domain 2"/>
    <property type="match status" value="1"/>
</dbReference>
<evidence type="ECO:0000256" key="1">
    <source>
        <dbReference type="ARBA" id="ARBA00022598"/>
    </source>
</evidence>
<keyword evidence="4" id="KW-0648">Protein biosynthesis</keyword>
<feature type="domain" description="Aminoacyl-transfer RNA synthetases class-II family profile" evidence="6">
    <location>
        <begin position="1"/>
        <end position="99"/>
    </location>
</feature>
<dbReference type="GO" id="GO:0004815">
    <property type="term" value="F:aspartate-tRNA ligase activity"/>
    <property type="evidence" value="ECO:0007669"/>
    <property type="project" value="TreeGrafter"/>
</dbReference>
<keyword evidence="2" id="KW-0547">Nucleotide-binding</keyword>
<sequence length="116" mass="12458">RAKAYDLVLNGSEIGGGSIRIHDQAIQRRMFDLLKIGPEEAKSRFGFFLDALEHGTPPHGGIALGLDRIIALLAGEPSIRDVIAFPKTATAVDLMAGAPADVDPKQLKELKLRSNS</sequence>
<dbReference type="InterPro" id="IPR002312">
    <property type="entry name" value="Asp/Asn-tRNA-synth_IIb"/>
</dbReference>
<dbReference type="GO" id="GO:0006422">
    <property type="term" value="P:aspartyl-tRNA aminoacylation"/>
    <property type="evidence" value="ECO:0007669"/>
    <property type="project" value="TreeGrafter"/>
</dbReference>
<evidence type="ECO:0000256" key="2">
    <source>
        <dbReference type="ARBA" id="ARBA00022741"/>
    </source>
</evidence>
<dbReference type="PANTHER" id="PTHR22594">
    <property type="entry name" value="ASPARTYL/LYSYL-TRNA SYNTHETASE"/>
    <property type="match status" value="1"/>
</dbReference>
<name>A0A383E9E2_9ZZZZ</name>
<evidence type="ECO:0000256" key="5">
    <source>
        <dbReference type="ARBA" id="ARBA00023146"/>
    </source>
</evidence>
<accession>A0A383E9E2</accession>
<evidence type="ECO:0000313" key="7">
    <source>
        <dbReference type="EMBL" id="SVE53005.1"/>
    </source>
</evidence>
<dbReference type="PANTHER" id="PTHR22594:SF5">
    <property type="entry name" value="ASPARTATE--TRNA LIGASE, MITOCHONDRIAL"/>
    <property type="match status" value="1"/>
</dbReference>
<dbReference type="SUPFAM" id="SSF55681">
    <property type="entry name" value="Class II aaRS and biotin synthetases"/>
    <property type="match status" value="1"/>
</dbReference>